<dbReference type="InterPro" id="IPR027417">
    <property type="entry name" value="P-loop_NTPase"/>
</dbReference>
<dbReference type="InterPro" id="IPR003439">
    <property type="entry name" value="ABC_transporter-like_ATP-bd"/>
</dbReference>
<dbReference type="FunFam" id="3.40.50.300:FF:000134">
    <property type="entry name" value="Iron-enterobactin ABC transporter ATP-binding protein"/>
    <property type="match status" value="1"/>
</dbReference>
<sequence>MAAETKHITLQAQNLSVGYFKKKEGIPVSQNINFSFSEGELIGLVGANGIGKSTLLRTLAGMQPKLSGNILIKRKPLQAYSTLELANQISVVLTEPPASKNLTVLELISLGRQPYTSWMGTLSDKDKVAVNKALQATETQALAERKCFELSDGQLQRVAIARALAQDTPIIILDEPTTHLDLYHRAYILKLLKKLVSESNKTVLFSTHEIDLAIQLSDKMMVMTDKASYFDTPCNLIEAGHFDALFPKDTIHFDKTTGRFSIKK</sequence>
<protein>
    <submittedName>
        <fullName evidence="5">ABC transporter ATP-binding protein</fullName>
    </submittedName>
</protein>
<dbReference type="Proteomes" id="UP000261082">
    <property type="component" value="Unassembled WGS sequence"/>
</dbReference>
<evidence type="ECO:0000256" key="3">
    <source>
        <dbReference type="ARBA" id="ARBA00022840"/>
    </source>
</evidence>
<dbReference type="RefSeq" id="WP_117159824.1">
    <property type="nucleotide sequence ID" value="NZ_QVID01000002.1"/>
</dbReference>
<evidence type="ECO:0000256" key="2">
    <source>
        <dbReference type="ARBA" id="ARBA00022741"/>
    </source>
</evidence>
<dbReference type="InterPro" id="IPR003593">
    <property type="entry name" value="AAA+_ATPase"/>
</dbReference>
<dbReference type="AlphaFoldDB" id="A0A3E1Q6V9"/>
<dbReference type="GO" id="GO:0016887">
    <property type="term" value="F:ATP hydrolysis activity"/>
    <property type="evidence" value="ECO:0007669"/>
    <property type="project" value="InterPro"/>
</dbReference>
<keyword evidence="3 5" id="KW-0067">ATP-binding</keyword>
<evidence type="ECO:0000259" key="4">
    <source>
        <dbReference type="PROSITE" id="PS50893"/>
    </source>
</evidence>
<dbReference type="CDD" id="cd03214">
    <property type="entry name" value="ABC_Iron-Siderophores_B12_Hemin"/>
    <property type="match status" value="1"/>
</dbReference>
<dbReference type="Pfam" id="PF00005">
    <property type="entry name" value="ABC_tran"/>
    <property type="match status" value="1"/>
</dbReference>
<dbReference type="GO" id="GO:0005524">
    <property type="term" value="F:ATP binding"/>
    <property type="evidence" value="ECO:0007669"/>
    <property type="project" value="UniProtKB-KW"/>
</dbReference>
<accession>A0A3E1Q6V9</accession>
<dbReference type="EMBL" id="QVID01000002">
    <property type="protein sequence ID" value="RFN57875.1"/>
    <property type="molecule type" value="Genomic_DNA"/>
</dbReference>
<gene>
    <name evidence="5" type="ORF">DZ858_11560</name>
</gene>
<proteinExistence type="predicted"/>
<dbReference type="PROSITE" id="PS50893">
    <property type="entry name" value="ABC_TRANSPORTER_2"/>
    <property type="match status" value="1"/>
</dbReference>
<organism evidence="5 6">
    <name type="scientific">Marixanthomonas ophiurae</name>
    <dbReference type="NCBI Taxonomy" id="387659"/>
    <lineage>
        <taxon>Bacteria</taxon>
        <taxon>Pseudomonadati</taxon>
        <taxon>Bacteroidota</taxon>
        <taxon>Flavobacteriia</taxon>
        <taxon>Flavobacteriales</taxon>
        <taxon>Flavobacteriaceae</taxon>
        <taxon>Marixanthomonas</taxon>
    </lineage>
</organism>
<comment type="caution">
    <text evidence="5">The sequence shown here is derived from an EMBL/GenBank/DDBJ whole genome shotgun (WGS) entry which is preliminary data.</text>
</comment>
<reference evidence="5 6" key="1">
    <citation type="journal article" date="2007" name="Int. J. Syst. Evol. Microbiol.">
        <title>Marixanthomonas ophiurae gen. nov., sp. nov., a marine bacterium of the family Flavobacteriaceae isolated from a deep-sea brittle star.</title>
        <authorList>
            <person name="Romanenko L.A."/>
            <person name="Uchino M."/>
            <person name="Frolova G.M."/>
            <person name="Mikhailov V.V."/>
        </authorList>
    </citation>
    <scope>NUCLEOTIDE SEQUENCE [LARGE SCALE GENOMIC DNA]</scope>
    <source>
        <strain evidence="5 6">KMM 3046</strain>
    </source>
</reference>
<dbReference type="PANTHER" id="PTHR42734:SF21">
    <property type="entry name" value="IRON ABC TRANSPORTER, ATP-BINDING PROTEIN"/>
    <property type="match status" value="1"/>
</dbReference>
<feature type="domain" description="ABC transporter" evidence="4">
    <location>
        <begin position="10"/>
        <end position="250"/>
    </location>
</feature>
<keyword evidence="1" id="KW-0813">Transport</keyword>
<evidence type="ECO:0000256" key="1">
    <source>
        <dbReference type="ARBA" id="ARBA00022448"/>
    </source>
</evidence>
<dbReference type="SMART" id="SM00382">
    <property type="entry name" value="AAA"/>
    <property type="match status" value="1"/>
</dbReference>
<evidence type="ECO:0000313" key="6">
    <source>
        <dbReference type="Proteomes" id="UP000261082"/>
    </source>
</evidence>
<evidence type="ECO:0000313" key="5">
    <source>
        <dbReference type="EMBL" id="RFN57875.1"/>
    </source>
</evidence>
<dbReference type="SUPFAM" id="SSF52540">
    <property type="entry name" value="P-loop containing nucleoside triphosphate hydrolases"/>
    <property type="match status" value="1"/>
</dbReference>
<name>A0A3E1Q6V9_9FLAO</name>
<dbReference type="OrthoDB" id="9787851at2"/>
<dbReference type="Gene3D" id="3.40.50.300">
    <property type="entry name" value="P-loop containing nucleotide triphosphate hydrolases"/>
    <property type="match status" value="1"/>
</dbReference>
<dbReference type="InterPro" id="IPR050153">
    <property type="entry name" value="Metal_Ion_Import_ABC"/>
</dbReference>
<keyword evidence="6" id="KW-1185">Reference proteome</keyword>
<dbReference type="PANTHER" id="PTHR42734">
    <property type="entry name" value="METAL TRANSPORT SYSTEM ATP-BINDING PROTEIN TM_0124-RELATED"/>
    <property type="match status" value="1"/>
</dbReference>
<keyword evidence="2" id="KW-0547">Nucleotide-binding</keyword>